<feature type="domain" description="Saccharopine dehydrogenase-like C-terminal" evidence="2">
    <location>
        <begin position="149"/>
        <end position="392"/>
    </location>
</feature>
<dbReference type="InterPro" id="IPR036291">
    <property type="entry name" value="NAD(P)-bd_dom_sf"/>
</dbReference>
<accession>A0ABM8ZTA6</accession>
<dbReference type="EMBL" id="CAKLDI010000001">
    <property type="protein sequence ID" value="CAH0533137.1"/>
    <property type="molecule type" value="Genomic_DNA"/>
</dbReference>
<proteinExistence type="predicted"/>
<organism evidence="3 4">
    <name type="scientific">Vibrio stylophorae</name>
    <dbReference type="NCBI Taxonomy" id="659351"/>
    <lineage>
        <taxon>Bacteria</taxon>
        <taxon>Pseudomonadati</taxon>
        <taxon>Pseudomonadota</taxon>
        <taxon>Gammaproteobacteria</taxon>
        <taxon>Vibrionales</taxon>
        <taxon>Vibrionaceae</taxon>
        <taxon>Vibrio</taxon>
    </lineage>
</organism>
<protein>
    <submittedName>
        <fullName evidence="3">Carboxynorspermidine synthase</fullName>
        <ecNumber evidence="3">1.5.1.43</ecNumber>
    </submittedName>
</protein>
<sequence length="427" mass="47133">MAVLQIGAGGVGWVVAHKAAQNNDVLGDITIASRTIDKCEAIIRSIHGRDNLKDKSKLLQARQVNADDIDAVVALIEEVKPDLVLNVGSPWINVPLMEACYRAKVSYLDTSVAVDLCSEGQQVPEAYDPQWAFREKYEQAGITAILGAGFDPGVVSVFAAYAVKHLFDEIDSIDVMDVNAGDHGKKFATNFDPETNLLEIQGDSFYWENDGWQRVPCHSRMMEFDFPVVGNFKIYSMAHDEIRSLQEFIPAKRIEFWMGFGDRYLNYFNCMRDIGLLSPDPLTLADGTVVQPLQVLKAMLPDPTSLAPGYTGKTCIGTWVQGSKDGKARSVFIYNDADHQEAYRDVEHQAIAYTTGVPAITAALMYFKGAWAGKGVFNIEQLDPDPFLETMPALGLGWQVQELTPQAPVIHDLRANVSEPKVEAALV</sequence>
<dbReference type="Proteomes" id="UP000838672">
    <property type="component" value="Unassembled WGS sequence"/>
</dbReference>
<dbReference type="Gene3D" id="3.30.360.10">
    <property type="entry name" value="Dihydrodipicolinate Reductase, domain 2"/>
    <property type="match status" value="1"/>
</dbReference>
<dbReference type="InterPro" id="IPR032095">
    <property type="entry name" value="Sacchrp_dh-like_C"/>
</dbReference>
<name>A0ABM8ZTA6_9VIBR</name>
<keyword evidence="4" id="KW-1185">Reference proteome</keyword>
<feature type="domain" description="Saccharopine dehydrogenase NADP binding" evidence="1">
    <location>
        <begin position="3"/>
        <end position="145"/>
    </location>
</feature>
<dbReference type="InterPro" id="IPR005097">
    <property type="entry name" value="Sacchrp_dh_NADP-bd"/>
</dbReference>
<dbReference type="SUPFAM" id="SSF51735">
    <property type="entry name" value="NAD(P)-binding Rossmann-fold domains"/>
    <property type="match status" value="1"/>
</dbReference>
<keyword evidence="3" id="KW-0560">Oxidoreductase</keyword>
<evidence type="ECO:0000259" key="1">
    <source>
        <dbReference type="Pfam" id="PF03435"/>
    </source>
</evidence>
<reference evidence="3" key="1">
    <citation type="submission" date="2021-11" db="EMBL/GenBank/DDBJ databases">
        <authorList>
            <person name="Rodrigo-Torres L."/>
            <person name="Arahal R. D."/>
            <person name="Lucena T."/>
        </authorList>
    </citation>
    <scope>NUCLEOTIDE SEQUENCE</scope>
    <source>
        <strain evidence="3">CECT 7929</strain>
    </source>
</reference>
<dbReference type="EC" id="1.5.1.43" evidence="3"/>
<dbReference type="Pfam" id="PF16653">
    <property type="entry name" value="Sacchrp_dh_C"/>
    <property type="match status" value="1"/>
</dbReference>
<dbReference type="Pfam" id="PF03435">
    <property type="entry name" value="Sacchrp_dh_NADP"/>
    <property type="match status" value="1"/>
</dbReference>
<dbReference type="NCBIfam" id="NF043000">
    <property type="entry name" value="carsnrspmd_synth"/>
    <property type="match status" value="1"/>
</dbReference>
<gene>
    <name evidence="3" type="ORF">VST7929_00998</name>
</gene>
<dbReference type="InterPro" id="IPR050050">
    <property type="entry name" value="CANSDH"/>
</dbReference>
<dbReference type="PANTHER" id="PTHR43796">
    <property type="entry name" value="CARBOXYNORSPERMIDINE SYNTHASE"/>
    <property type="match status" value="1"/>
</dbReference>
<dbReference type="Gene3D" id="3.40.50.720">
    <property type="entry name" value="NAD(P)-binding Rossmann-like Domain"/>
    <property type="match status" value="1"/>
</dbReference>
<dbReference type="PANTHER" id="PTHR43796:SF2">
    <property type="entry name" value="CARBOXYNORSPERMIDINE SYNTHASE"/>
    <property type="match status" value="1"/>
</dbReference>
<comment type="caution">
    <text evidence="3">The sequence shown here is derived from an EMBL/GenBank/DDBJ whole genome shotgun (WGS) entry which is preliminary data.</text>
</comment>
<dbReference type="RefSeq" id="WP_237465390.1">
    <property type="nucleotide sequence ID" value="NZ_CAKLDI010000001.1"/>
</dbReference>
<dbReference type="GO" id="GO:0102143">
    <property type="term" value="F:carboxynorspermidine dehydrogenase activity"/>
    <property type="evidence" value="ECO:0007669"/>
    <property type="project" value="UniProtKB-EC"/>
</dbReference>
<evidence type="ECO:0000259" key="2">
    <source>
        <dbReference type="Pfam" id="PF16653"/>
    </source>
</evidence>
<evidence type="ECO:0000313" key="4">
    <source>
        <dbReference type="Proteomes" id="UP000838672"/>
    </source>
</evidence>
<evidence type="ECO:0000313" key="3">
    <source>
        <dbReference type="EMBL" id="CAH0533137.1"/>
    </source>
</evidence>